<organism evidence="6 7">
    <name type="scientific">Pseudomonas abyssi</name>
    <dbReference type="NCBI Taxonomy" id="170540"/>
    <lineage>
        <taxon>Bacteria</taxon>
        <taxon>Pseudomonadati</taxon>
        <taxon>Pseudomonadota</taxon>
        <taxon>Gammaproteobacteria</taxon>
        <taxon>Pseudomonadales</taxon>
        <taxon>Pseudomonadaceae</taxon>
        <taxon>Pseudomonas</taxon>
    </lineage>
</organism>
<evidence type="ECO:0000313" key="6">
    <source>
        <dbReference type="EMBL" id="PBK03377.1"/>
    </source>
</evidence>
<proteinExistence type="predicted"/>
<dbReference type="EMBL" id="NTMR01000020">
    <property type="protein sequence ID" value="PBK03377.1"/>
    <property type="molecule type" value="Genomic_DNA"/>
</dbReference>
<evidence type="ECO:0000256" key="5">
    <source>
        <dbReference type="ARBA" id="ARBA00023136"/>
    </source>
</evidence>
<keyword evidence="4" id="KW-1133">Transmembrane helix</keyword>
<evidence type="ECO:0000256" key="4">
    <source>
        <dbReference type="ARBA" id="ARBA00022989"/>
    </source>
</evidence>
<comment type="caution">
    <text evidence="6">The sequence shown here is derived from an EMBL/GenBank/DDBJ whole genome shotgun (WGS) entry which is preliminary data.</text>
</comment>
<dbReference type="Pfam" id="PF01810">
    <property type="entry name" value="LysE"/>
    <property type="match status" value="1"/>
</dbReference>
<reference evidence="6 7" key="1">
    <citation type="submission" date="2017-09" db="EMBL/GenBank/DDBJ databases">
        <title>Pseudomonas abyssi sp. nov. isolated from Abyssopelagic Water.</title>
        <authorList>
            <person name="Wei Y."/>
        </authorList>
    </citation>
    <scope>NUCLEOTIDE SEQUENCE [LARGE SCALE GENOMIC DNA]</scope>
    <source>
        <strain evidence="6 7">MT5</strain>
    </source>
</reference>
<gene>
    <name evidence="6" type="ORF">CNQ84_15360</name>
</gene>
<keyword evidence="5" id="KW-0472">Membrane</keyword>
<accession>A0A2A3MF71</accession>
<keyword evidence="3" id="KW-0812">Transmembrane</keyword>
<dbReference type="AlphaFoldDB" id="A0A2A3MF71"/>
<dbReference type="RefSeq" id="WP_065335675.1">
    <property type="nucleotide sequence ID" value="NZ_LMAZ01000001.1"/>
</dbReference>
<dbReference type="PANTHER" id="PTHR30086">
    <property type="entry name" value="ARGININE EXPORTER PROTEIN ARGO"/>
    <property type="match status" value="1"/>
</dbReference>
<dbReference type="GO" id="GO:0005886">
    <property type="term" value="C:plasma membrane"/>
    <property type="evidence" value="ECO:0007669"/>
    <property type="project" value="UniProtKB-SubCell"/>
</dbReference>
<keyword evidence="7" id="KW-1185">Reference proteome</keyword>
<name>A0A2A3MF71_9PSED</name>
<evidence type="ECO:0000313" key="7">
    <source>
        <dbReference type="Proteomes" id="UP000242313"/>
    </source>
</evidence>
<comment type="subcellular location">
    <subcellularLocation>
        <location evidence="1">Cell membrane</location>
        <topology evidence="1">Multi-pass membrane protein</topology>
    </subcellularLocation>
</comment>
<evidence type="ECO:0000256" key="3">
    <source>
        <dbReference type="ARBA" id="ARBA00022692"/>
    </source>
</evidence>
<evidence type="ECO:0000256" key="1">
    <source>
        <dbReference type="ARBA" id="ARBA00004651"/>
    </source>
</evidence>
<protein>
    <submittedName>
        <fullName evidence="6">Chemotaxis protein</fullName>
    </submittedName>
</protein>
<dbReference type="InterPro" id="IPR001123">
    <property type="entry name" value="LeuE-type"/>
</dbReference>
<dbReference type="PANTHER" id="PTHR30086:SF20">
    <property type="entry name" value="ARGININE EXPORTER PROTEIN ARGO-RELATED"/>
    <property type="match status" value="1"/>
</dbReference>
<keyword evidence="2" id="KW-1003">Cell membrane</keyword>
<dbReference type="Proteomes" id="UP000242313">
    <property type="component" value="Unassembled WGS sequence"/>
</dbReference>
<accession>A0A395RA76</accession>
<dbReference type="GO" id="GO:0015171">
    <property type="term" value="F:amino acid transmembrane transporter activity"/>
    <property type="evidence" value="ECO:0007669"/>
    <property type="project" value="TreeGrafter"/>
</dbReference>
<sequence>MLTLFLTAAALGLIFNAAPGAVFAETVREGVRGGFRSALAVQIGSLVGDATWAILGLAGVGLLLQMQALQLPIGIAGVAYLLWLSWDSWSAASQEFSVEDVAAPTNTRRALRAGILLSITNPQNVAYWAALGSAMGAVGVVDPGFGDYGLFFAGFMASSLLWSFVCAGIVDRVFRNAGQRWVKLTYRLCAIAFLLLALSSLKGLVQSVGQGAGKPAVQTSVIDR</sequence>
<evidence type="ECO:0000256" key="2">
    <source>
        <dbReference type="ARBA" id="ARBA00022475"/>
    </source>
</evidence>